<protein>
    <recommendedName>
        <fullName evidence="4">Sulfotransferase</fullName>
        <ecNumber evidence="4">2.8.2.-</ecNumber>
    </recommendedName>
</protein>
<dbReference type="Pfam" id="PF00685">
    <property type="entry name" value="Sulfotransfer_1"/>
    <property type="match status" value="1"/>
</dbReference>
<name>A0A452RB37_URSAM</name>
<evidence type="ECO:0000256" key="1">
    <source>
        <dbReference type="ARBA" id="ARBA00005771"/>
    </source>
</evidence>
<dbReference type="GO" id="GO:0008146">
    <property type="term" value="F:sulfotransferase activity"/>
    <property type="evidence" value="ECO:0007669"/>
    <property type="project" value="InterPro"/>
</dbReference>
<feature type="domain" description="Sulfotransferase" evidence="5">
    <location>
        <begin position="136"/>
        <end position="295"/>
    </location>
</feature>
<dbReference type="EC" id="2.8.2.-" evidence="4"/>
<dbReference type="PANTHER" id="PTHR11783">
    <property type="entry name" value="SULFOTRANSFERASE SULT"/>
    <property type="match status" value="1"/>
</dbReference>
<dbReference type="Ensembl" id="ENSUAMT00000017783.1">
    <property type="protein sequence ID" value="ENSUAMP00000015867.1"/>
    <property type="gene ID" value="ENSUAMG00000012671.1"/>
</dbReference>
<comment type="catalytic activity">
    <reaction evidence="3">
        <text>4-ethylphenol + 3'-phosphoadenylyl sulfate = 4-ethylphenyl sulfate + adenosine 3',5'-bisphosphate + H(+)</text>
        <dbReference type="Rhea" id="RHEA:70607"/>
        <dbReference type="ChEBI" id="CHEBI:15378"/>
        <dbReference type="ChEBI" id="CHEBI:49584"/>
        <dbReference type="ChEBI" id="CHEBI:58339"/>
        <dbReference type="ChEBI" id="CHEBI:58343"/>
        <dbReference type="ChEBI" id="CHEBI:133681"/>
    </reaction>
    <physiologicalReaction direction="left-to-right" evidence="3">
        <dbReference type="Rhea" id="RHEA:70608"/>
    </physiologicalReaction>
</comment>
<evidence type="ECO:0000256" key="2">
    <source>
        <dbReference type="ARBA" id="ARBA00022679"/>
    </source>
</evidence>
<dbReference type="InterPro" id="IPR000863">
    <property type="entry name" value="Sulfotransferase_dom"/>
</dbReference>
<reference evidence="7" key="1">
    <citation type="submission" date="2016-06" db="EMBL/GenBank/DDBJ databases">
        <title>De novo assembly and RNA-Seq shows season-dependent expression and editing in black bear kidneys.</title>
        <authorList>
            <person name="Korstanje R."/>
            <person name="Srivastava A."/>
            <person name="Sarsani V.K."/>
            <person name="Sheehan S.M."/>
            <person name="Seger R.L."/>
            <person name="Barter M.E."/>
            <person name="Lindqvist C."/>
            <person name="Brody L.C."/>
            <person name="Mullikin J.C."/>
        </authorList>
    </citation>
    <scope>NUCLEOTIDE SEQUENCE [LARGE SCALE GENOMIC DNA]</scope>
</reference>
<organism evidence="6 7">
    <name type="scientific">Ursus americanus</name>
    <name type="common">American black bear</name>
    <name type="synonym">Euarctos americanus</name>
    <dbReference type="NCBI Taxonomy" id="9643"/>
    <lineage>
        <taxon>Eukaryota</taxon>
        <taxon>Metazoa</taxon>
        <taxon>Chordata</taxon>
        <taxon>Craniata</taxon>
        <taxon>Vertebrata</taxon>
        <taxon>Euteleostomi</taxon>
        <taxon>Mammalia</taxon>
        <taxon>Eutheria</taxon>
        <taxon>Laurasiatheria</taxon>
        <taxon>Carnivora</taxon>
        <taxon>Caniformia</taxon>
        <taxon>Ursidae</taxon>
        <taxon>Ursus</taxon>
    </lineage>
</organism>
<sequence>MDNTNNYLLKFKDFYFARSVTNINLLETLEDFEIRDDNVFIVMYPKSGKFDEWAILHRESLHYLNGHRTSTHTSLVFDVKFHDSLLAYNTQCTMQYVPSLIPITGLSHSPPPPRSPQSVSQSPQSLVVHSPFCLPPLSSMTSYFHFSKLLIVLEDFDNMEDFMERFLDGKGNYEFFVNLWFDHIRGWYEHRHDFNILFMVYEEMKKDLRSAVLKISRFFFFEKELSEEDVDAVVEQATFQNMASDPQINYDYILKDVTKIQVNERIFLCKDWKRHLTMEQNERLDRIFPIKMNDFPLKFIWDLKEDH</sequence>
<comment type="similarity">
    <text evidence="1 4">Belongs to the sulfotransferase 1 family.</text>
</comment>
<dbReference type="OMA" id="ATFQNMA"/>
<reference evidence="6" key="2">
    <citation type="submission" date="2025-08" db="UniProtKB">
        <authorList>
            <consortium name="Ensembl"/>
        </authorList>
    </citation>
    <scope>IDENTIFICATION</scope>
</reference>
<evidence type="ECO:0000259" key="5">
    <source>
        <dbReference type="Pfam" id="PF00685"/>
    </source>
</evidence>
<dbReference type="AlphaFoldDB" id="A0A452RB37"/>
<evidence type="ECO:0000313" key="6">
    <source>
        <dbReference type="Ensembl" id="ENSUAMP00000015867.1"/>
    </source>
</evidence>
<evidence type="ECO:0000256" key="4">
    <source>
        <dbReference type="RuleBase" id="RU361155"/>
    </source>
</evidence>
<dbReference type="Gene3D" id="3.40.50.300">
    <property type="entry name" value="P-loop containing nucleotide triphosphate hydrolases"/>
    <property type="match status" value="1"/>
</dbReference>
<keyword evidence="7" id="KW-1185">Reference proteome</keyword>
<accession>A0A452RB37</accession>
<dbReference type="Proteomes" id="UP000291022">
    <property type="component" value="Unassembled WGS sequence"/>
</dbReference>
<keyword evidence="2 4" id="KW-0808">Transferase</keyword>
<reference evidence="6" key="3">
    <citation type="submission" date="2025-09" db="UniProtKB">
        <authorList>
            <consortium name="Ensembl"/>
        </authorList>
    </citation>
    <scope>IDENTIFICATION</scope>
</reference>
<dbReference type="InterPro" id="IPR027417">
    <property type="entry name" value="P-loop_NTPase"/>
</dbReference>
<evidence type="ECO:0000313" key="7">
    <source>
        <dbReference type="Proteomes" id="UP000291022"/>
    </source>
</evidence>
<dbReference type="GeneTree" id="ENSGT00940000156772"/>
<dbReference type="STRING" id="9643.ENSUAMP00000015867"/>
<dbReference type="SUPFAM" id="SSF52540">
    <property type="entry name" value="P-loop containing nucleoside triphosphate hydrolases"/>
    <property type="match status" value="1"/>
</dbReference>
<proteinExistence type="inferred from homology"/>
<evidence type="ECO:0000256" key="3">
    <source>
        <dbReference type="ARBA" id="ARBA00048219"/>
    </source>
</evidence>